<evidence type="ECO:0000256" key="2">
    <source>
        <dbReference type="ARBA" id="ARBA00004173"/>
    </source>
</evidence>
<evidence type="ECO:0000256" key="8">
    <source>
        <dbReference type="ARBA" id="ARBA00022946"/>
    </source>
</evidence>
<evidence type="ECO:0000256" key="13">
    <source>
        <dbReference type="ARBA" id="ARBA00045410"/>
    </source>
</evidence>
<dbReference type="PANTHER" id="PTHR43716">
    <property type="entry name" value="D-2-HYDROXYGLUTARATE DEHYDROGENASE, MITOCHONDRIAL"/>
    <property type="match status" value="1"/>
</dbReference>
<gene>
    <name evidence="20" type="primary">DLD2</name>
    <name evidence="20" type="ORF">BN1211_4451</name>
</gene>
<evidence type="ECO:0000256" key="11">
    <source>
        <dbReference type="ARBA" id="ARBA00039003"/>
    </source>
</evidence>
<evidence type="ECO:0000256" key="5">
    <source>
        <dbReference type="ARBA" id="ARBA00022723"/>
    </source>
</evidence>
<sequence length="529" mass="58503">MLRQIIKRGSSSVVLSSRIARAVPSRAALFHSSSTQYSASKTVKLTAESYPNVKRDERYATLEQSDIDYFKSILPENALIQDQDDLLFYNEDWMRKYRGQSKLTLKPKTTEQVSQILKYANERNLAVVPQGGNTGLVGGSVPVFDEIVLSLANMNKIRSLDTTSGIFKADSGVVLEVADQHLAENGYIFPLDLGAKGSCHIGGTVATNAGGLRLLRYGSLHGSVLGLEVVLANGKIVSSIDALRKDNTGYDLKQLFIGSEGTLGVITGLSILCPPRPKNFNVAFLGVESYEAVMKTFVKAKSELGEILSAFEFMDESCQELAKKHLKTAYPLEEQHPFYILIETSGSNGEHDLEKLEAFLESAFENEVIQDGVIAQDETQLKGLWNWREQIPEACQINGGVYKYDVSLPLSDLYGLVDAARERLTQAGLLGDTEDFPVIDAVGYGHVGDGNLHLNVAVRRYEKSVEKALEPFVYEWVSSKKGSISAEHGLGFQKKNYIGYSKSQPEIEMMKQLKQLYDPNAILNPYKYI</sequence>
<keyword evidence="9" id="KW-0560">Oxidoreductase</keyword>
<dbReference type="GO" id="GO:0005739">
    <property type="term" value="C:mitochondrion"/>
    <property type="evidence" value="ECO:0007669"/>
    <property type="project" value="UniProtKB-SubCell"/>
</dbReference>
<keyword evidence="4" id="KW-0285">Flavoprotein</keyword>
<comment type="similarity">
    <text evidence="3">Belongs to the FAD-binding oxidoreductase/transferase type 4 family.</text>
</comment>
<evidence type="ECO:0000256" key="9">
    <source>
        <dbReference type="ARBA" id="ARBA00023002"/>
    </source>
</evidence>
<dbReference type="InterPro" id="IPR016167">
    <property type="entry name" value="FAD-bd_PCMH_sub1"/>
</dbReference>
<evidence type="ECO:0000256" key="17">
    <source>
        <dbReference type="ARBA" id="ARBA00066713"/>
    </source>
</evidence>
<comment type="catalytic activity">
    <reaction evidence="16">
        <text>(R)-lactate + 2 Fe(III)-[cytochrome c] = 2 Fe(II)-[cytochrome c] + pyruvate + 2 H(+)</text>
        <dbReference type="Rhea" id="RHEA:13521"/>
        <dbReference type="Rhea" id="RHEA-COMP:10350"/>
        <dbReference type="Rhea" id="RHEA-COMP:14399"/>
        <dbReference type="ChEBI" id="CHEBI:15361"/>
        <dbReference type="ChEBI" id="CHEBI:15378"/>
        <dbReference type="ChEBI" id="CHEBI:16004"/>
        <dbReference type="ChEBI" id="CHEBI:29033"/>
        <dbReference type="ChEBI" id="CHEBI:29034"/>
        <dbReference type="EC" id="1.1.2.4"/>
    </reaction>
</comment>
<accession>A0A0H5C6W8</accession>
<dbReference type="FunFam" id="3.30.465.10:FF:000053">
    <property type="entry name" value="D-lactate dehydrogenase (Cytochrome), putative"/>
    <property type="match status" value="1"/>
</dbReference>
<dbReference type="InterPro" id="IPR016164">
    <property type="entry name" value="FAD-linked_Oxase-like_C"/>
</dbReference>
<dbReference type="Gene3D" id="3.30.70.2190">
    <property type="match status" value="1"/>
</dbReference>
<comment type="cofactor">
    <cofactor evidence="1">
        <name>FAD</name>
        <dbReference type="ChEBI" id="CHEBI:57692"/>
    </cofactor>
</comment>
<keyword evidence="6" id="KW-0274">FAD</keyword>
<comment type="subcellular location">
    <subcellularLocation>
        <location evidence="2">Mitochondrion</location>
    </subcellularLocation>
</comment>
<dbReference type="GO" id="GO:0046872">
    <property type="term" value="F:metal ion binding"/>
    <property type="evidence" value="ECO:0007669"/>
    <property type="project" value="UniProtKB-KW"/>
</dbReference>
<dbReference type="Pfam" id="PF01565">
    <property type="entry name" value="FAD_binding_4"/>
    <property type="match status" value="1"/>
</dbReference>
<dbReference type="EMBL" id="CDQK01000005">
    <property type="protein sequence ID" value="CEP23793.1"/>
    <property type="molecule type" value="Genomic_DNA"/>
</dbReference>
<evidence type="ECO:0000256" key="16">
    <source>
        <dbReference type="ARBA" id="ARBA00051436"/>
    </source>
</evidence>
<proteinExistence type="inferred from homology"/>
<dbReference type="GO" id="GO:0004458">
    <property type="term" value="F:D-lactate dehydrogenase (cytochrome) activity"/>
    <property type="evidence" value="ECO:0007669"/>
    <property type="project" value="UniProtKB-EC"/>
</dbReference>
<protein>
    <recommendedName>
        <fullName evidence="12">D-2-hydroxyglutarate dehydrogenase, mitochondrial</fullName>
        <ecNumber evidence="11">1.1.99.39</ecNumber>
        <ecNumber evidence="17">1.1.99.40</ecNumber>
    </recommendedName>
    <alternativeName>
        <fullName evidence="18">D-lactate ferricytochrome C oxidoreductase</fullName>
    </alternativeName>
</protein>
<evidence type="ECO:0000256" key="7">
    <source>
        <dbReference type="ARBA" id="ARBA00022833"/>
    </source>
</evidence>
<evidence type="ECO:0000256" key="15">
    <source>
        <dbReference type="ARBA" id="ARBA00050208"/>
    </source>
</evidence>
<dbReference type="GO" id="GO:0051990">
    <property type="term" value="F:(R)-2-hydroxyglutarate dehydrogenase activity"/>
    <property type="evidence" value="ECO:0007669"/>
    <property type="project" value="UniProtKB-EC"/>
</dbReference>
<dbReference type="GO" id="GO:0071949">
    <property type="term" value="F:FAD binding"/>
    <property type="evidence" value="ECO:0007669"/>
    <property type="project" value="InterPro"/>
</dbReference>
<dbReference type="Gene3D" id="1.10.45.10">
    <property type="entry name" value="Vanillyl-alcohol Oxidase, Chain A, domain 4"/>
    <property type="match status" value="1"/>
</dbReference>
<dbReference type="PROSITE" id="PS51387">
    <property type="entry name" value="FAD_PCMH"/>
    <property type="match status" value="1"/>
</dbReference>
<dbReference type="FunFam" id="3.30.70.2190:FF:000001">
    <property type="entry name" value="D-2-hydroxyglutarate dehydrogenase mitochondrial"/>
    <property type="match status" value="1"/>
</dbReference>
<organism evidence="20 21">
    <name type="scientific">Cyberlindnera jadinii (strain ATCC 18201 / CBS 1600 / BCRC 20928 / JCM 3617 / NBRC 0987 / NRRL Y-1542)</name>
    <name type="common">Torula yeast</name>
    <name type="synonym">Candida utilis</name>
    <dbReference type="NCBI Taxonomy" id="983966"/>
    <lineage>
        <taxon>Eukaryota</taxon>
        <taxon>Fungi</taxon>
        <taxon>Dikarya</taxon>
        <taxon>Ascomycota</taxon>
        <taxon>Saccharomycotina</taxon>
        <taxon>Saccharomycetes</taxon>
        <taxon>Phaffomycetales</taxon>
        <taxon>Phaffomycetaceae</taxon>
        <taxon>Cyberlindnera</taxon>
    </lineage>
</organism>
<evidence type="ECO:0000256" key="12">
    <source>
        <dbReference type="ARBA" id="ARBA00039639"/>
    </source>
</evidence>
<dbReference type="Gene3D" id="3.30.43.10">
    <property type="entry name" value="Uridine Diphospho-n-acetylenolpyruvylglucosamine Reductase, domain 2"/>
    <property type="match status" value="1"/>
</dbReference>
<evidence type="ECO:0000256" key="3">
    <source>
        <dbReference type="ARBA" id="ARBA00008000"/>
    </source>
</evidence>
<dbReference type="PANTHER" id="PTHR43716:SF1">
    <property type="entry name" value="D-2-HYDROXYGLUTARATE DEHYDROGENASE, MITOCHONDRIAL"/>
    <property type="match status" value="1"/>
</dbReference>
<evidence type="ECO:0000256" key="4">
    <source>
        <dbReference type="ARBA" id="ARBA00022630"/>
    </source>
</evidence>
<dbReference type="InterPro" id="IPR016166">
    <property type="entry name" value="FAD-bd_PCMH"/>
</dbReference>
<evidence type="ECO:0000313" key="20">
    <source>
        <dbReference type="EMBL" id="CEP23793.1"/>
    </source>
</evidence>
<comment type="function">
    <text evidence="13">Catalyzes the oxidation of D-2-hydroxyglutarate (D-2-HG) to alpha-ketoglutarate. Also catalyzes the oxidation of other D-2-hydroxyacids, such as D-malate (D-MAL) and D-lactate (D-LAC). Exhibits high activities towards D-2-HG and D-MAL but a very weak activity towards D-LAC.</text>
</comment>
<dbReference type="EC" id="1.1.99.39" evidence="11"/>
<dbReference type="InterPro" id="IPR016169">
    <property type="entry name" value="FAD-bd_PCMH_sub2"/>
</dbReference>
<evidence type="ECO:0000256" key="14">
    <source>
        <dbReference type="ARBA" id="ARBA00049267"/>
    </source>
</evidence>
<dbReference type="SUPFAM" id="SSF56176">
    <property type="entry name" value="FAD-binding/transporter-associated domain-like"/>
    <property type="match status" value="1"/>
</dbReference>
<reference evidence="21" key="1">
    <citation type="journal article" date="2015" name="J. Biotechnol.">
        <title>The structure of the Cyberlindnera jadinii genome and its relation to Candida utilis analyzed by the occurrence of single nucleotide polymorphisms.</title>
        <authorList>
            <person name="Rupp O."/>
            <person name="Brinkrolf K."/>
            <person name="Buerth C."/>
            <person name="Kunigo M."/>
            <person name="Schneider J."/>
            <person name="Jaenicke S."/>
            <person name="Goesmann A."/>
            <person name="Puehler A."/>
            <person name="Jaeger K.-E."/>
            <person name="Ernst J.F."/>
        </authorList>
    </citation>
    <scope>NUCLEOTIDE SEQUENCE [LARGE SCALE GENOMIC DNA]</scope>
    <source>
        <strain evidence="21">ATCC 18201 / CBS 1600 / BCRC 20928 / JCM 3617 / NBRC 0987 / NRRL Y-1542</strain>
    </source>
</reference>
<dbReference type="InterPro" id="IPR051264">
    <property type="entry name" value="FAD-oxidored/transferase_4"/>
</dbReference>
<feature type="domain" description="FAD-binding PCMH-type" evidence="19">
    <location>
        <begin position="97"/>
        <end position="276"/>
    </location>
</feature>
<dbReference type="GO" id="GO:0006108">
    <property type="term" value="P:malate metabolic process"/>
    <property type="evidence" value="ECO:0007669"/>
    <property type="project" value="UniProtKB-ARBA"/>
</dbReference>
<keyword evidence="10" id="KW-0496">Mitochondrion</keyword>
<comment type="catalytic activity">
    <reaction evidence="14">
        <text>(R)-malate + A = oxaloacetate + AH2</text>
        <dbReference type="Rhea" id="RHEA:67460"/>
        <dbReference type="ChEBI" id="CHEBI:13193"/>
        <dbReference type="ChEBI" id="CHEBI:15588"/>
        <dbReference type="ChEBI" id="CHEBI:16452"/>
        <dbReference type="ChEBI" id="CHEBI:17499"/>
    </reaction>
    <physiologicalReaction direction="left-to-right" evidence="14">
        <dbReference type="Rhea" id="RHEA:67461"/>
    </physiologicalReaction>
</comment>
<keyword evidence="5" id="KW-0479">Metal-binding</keyword>
<dbReference type="Pfam" id="PF02913">
    <property type="entry name" value="FAD-oxidase_C"/>
    <property type="match status" value="1"/>
</dbReference>
<comment type="catalytic activity">
    <reaction evidence="15">
        <text>(R)-2-hydroxyglutarate + pyruvate = (R)-lactate + 2-oxoglutarate</text>
        <dbReference type="Rhea" id="RHEA:51608"/>
        <dbReference type="ChEBI" id="CHEBI:15361"/>
        <dbReference type="ChEBI" id="CHEBI:15801"/>
        <dbReference type="ChEBI" id="CHEBI:16004"/>
        <dbReference type="ChEBI" id="CHEBI:16810"/>
        <dbReference type="EC" id="1.1.99.40"/>
    </reaction>
</comment>
<dbReference type="InterPro" id="IPR006094">
    <property type="entry name" value="Oxid_FAD_bind_N"/>
</dbReference>
<dbReference type="GO" id="GO:0006089">
    <property type="term" value="P:lactate metabolic process"/>
    <property type="evidence" value="ECO:0007669"/>
    <property type="project" value="UniProtKB-ARBA"/>
</dbReference>
<keyword evidence="8" id="KW-0809">Transit peptide</keyword>
<keyword evidence="7" id="KW-0862">Zinc</keyword>
<dbReference type="FunFam" id="3.30.70.2740:FF:000002">
    <property type="entry name" value="D-2-hydroxyglutarate dehydrogenase mitochondrial"/>
    <property type="match status" value="1"/>
</dbReference>
<evidence type="ECO:0000256" key="1">
    <source>
        <dbReference type="ARBA" id="ARBA00001974"/>
    </source>
</evidence>
<evidence type="ECO:0000259" key="19">
    <source>
        <dbReference type="PROSITE" id="PS51387"/>
    </source>
</evidence>
<evidence type="ECO:0000256" key="6">
    <source>
        <dbReference type="ARBA" id="ARBA00022827"/>
    </source>
</evidence>
<dbReference type="InterPro" id="IPR016171">
    <property type="entry name" value="Vanillyl_alc_oxidase_C-sub2"/>
</dbReference>
<evidence type="ECO:0000256" key="18">
    <source>
        <dbReference type="ARBA" id="ARBA00083446"/>
    </source>
</evidence>
<evidence type="ECO:0000256" key="10">
    <source>
        <dbReference type="ARBA" id="ARBA00023128"/>
    </source>
</evidence>
<dbReference type="SUPFAM" id="SSF55103">
    <property type="entry name" value="FAD-linked oxidases, C-terminal domain"/>
    <property type="match status" value="1"/>
</dbReference>
<dbReference type="FunFam" id="3.30.43.10:FF:000002">
    <property type="entry name" value="D-2-hydroxyglutarate dehydrogenase, mitochondrial"/>
    <property type="match status" value="1"/>
</dbReference>
<dbReference type="Gene3D" id="3.30.465.10">
    <property type="match status" value="1"/>
</dbReference>
<dbReference type="EC" id="1.1.99.40" evidence="17"/>
<dbReference type="FunFam" id="1.10.45.10:FF:000001">
    <property type="entry name" value="D-lactate dehydrogenase mitochondrial"/>
    <property type="match status" value="1"/>
</dbReference>
<evidence type="ECO:0000313" key="21">
    <source>
        <dbReference type="Proteomes" id="UP000038830"/>
    </source>
</evidence>
<dbReference type="Gene3D" id="3.30.70.2740">
    <property type="match status" value="1"/>
</dbReference>
<name>A0A0H5C6W8_CYBJN</name>
<dbReference type="Proteomes" id="UP000038830">
    <property type="component" value="Unassembled WGS sequence"/>
</dbReference>
<dbReference type="AlphaFoldDB" id="A0A0H5C6W8"/>
<dbReference type="InterPro" id="IPR004113">
    <property type="entry name" value="FAD-bd_oxidored_4_C"/>
</dbReference>
<dbReference type="InterPro" id="IPR036318">
    <property type="entry name" value="FAD-bd_PCMH-like_sf"/>
</dbReference>